<proteinExistence type="predicted"/>
<sequence>MRARAHTHMVLVSVVIPSSRCPCPALAVSVTRSPLSPLGVVDGARLQVGEGGKRWERGDFISILYM</sequence>
<reference evidence="2" key="2">
    <citation type="journal article" date="2018" name="Plant J.">
        <title>The Sorghum bicolor reference genome: improved assembly, gene annotations, a transcriptome atlas, and signatures of genome organization.</title>
        <authorList>
            <person name="McCormick R.F."/>
            <person name="Truong S.K."/>
            <person name="Sreedasyam A."/>
            <person name="Jenkins J."/>
            <person name="Shu S."/>
            <person name="Sims D."/>
            <person name="Kennedy M."/>
            <person name="Amirebrahimi M."/>
            <person name="Weers B.D."/>
            <person name="McKinley B."/>
            <person name="Mattison A."/>
            <person name="Morishige D.T."/>
            <person name="Grimwood J."/>
            <person name="Schmutz J."/>
            <person name="Mullet J.E."/>
        </authorList>
    </citation>
    <scope>NUCLEOTIDE SEQUENCE [LARGE SCALE GENOMIC DNA]</scope>
    <source>
        <strain evidence="2">cv. BTx623</strain>
    </source>
</reference>
<evidence type="ECO:0000313" key="2">
    <source>
        <dbReference type="Proteomes" id="UP000000768"/>
    </source>
</evidence>
<keyword evidence="2" id="KW-1185">Reference proteome</keyword>
<evidence type="ECO:0000313" key="1">
    <source>
        <dbReference type="EMBL" id="KXG24035.1"/>
    </source>
</evidence>
<dbReference type="InParanoid" id="A0A1B6PES4"/>
<accession>A0A1B6PES4</accession>
<organism evidence="1 2">
    <name type="scientific">Sorghum bicolor</name>
    <name type="common">Sorghum</name>
    <name type="synonym">Sorghum vulgare</name>
    <dbReference type="NCBI Taxonomy" id="4558"/>
    <lineage>
        <taxon>Eukaryota</taxon>
        <taxon>Viridiplantae</taxon>
        <taxon>Streptophyta</taxon>
        <taxon>Embryophyta</taxon>
        <taxon>Tracheophyta</taxon>
        <taxon>Spermatophyta</taxon>
        <taxon>Magnoliopsida</taxon>
        <taxon>Liliopsida</taxon>
        <taxon>Poales</taxon>
        <taxon>Poaceae</taxon>
        <taxon>PACMAD clade</taxon>
        <taxon>Panicoideae</taxon>
        <taxon>Andropogonodae</taxon>
        <taxon>Andropogoneae</taxon>
        <taxon>Sorghinae</taxon>
        <taxon>Sorghum</taxon>
    </lineage>
</organism>
<dbReference type="Gramene" id="KXG24035">
    <property type="protein sequence ID" value="KXG24035"/>
    <property type="gene ID" value="SORBI_3008G176100"/>
</dbReference>
<gene>
    <name evidence="1" type="ORF">SORBI_3008G176100</name>
</gene>
<reference evidence="1 2" key="1">
    <citation type="journal article" date="2009" name="Nature">
        <title>The Sorghum bicolor genome and the diversification of grasses.</title>
        <authorList>
            <person name="Paterson A.H."/>
            <person name="Bowers J.E."/>
            <person name="Bruggmann R."/>
            <person name="Dubchak I."/>
            <person name="Grimwood J."/>
            <person name="Gundlach H."/>
            <person name="Haberer G."/>
            <person name="Hellsten U."/>
            <person name="Mitros T."/>
            <person name="Poliakov A."/>
            <person name="Schmutz J."/>
            <person name="Spannagl M."/>
            <person name="Tang H."/>
            <person name="Wang X."/>
            <person name="Wicker T."/>
            <person name="Bharti A.K."/>
            <person name="Chapman J."/>
            <person name="Feltus F.A."/>
            <person name="Gowik U."/>
            <person name="Grigoriev I.V."/>
            <person name="Lyons E."/>
            <person name="Maher C.A."/>
            <person name="Martis M."/>
            <person name="Narechania A."/>
            <person name="Otillar R.P."/>
            <person name="Penning B.W."/>
            <person name="Salamov A.A."/>
            <person name="Wang Y."/>
            <person name="Zhang L."/>
            <person name="Carpita N.C."/>
            <person name="Freeling M."/>
            <person name="Gingle A.R."/>
            <person name="Hash C.T."/>
            <person name="Keller B."/>
            <person name="Klein P."/>
            <person name="Kresovich S."/>
            <person name="McCann M.C."/>
            <person name="Ming R."/>
            <person name="Peterson D.G."/>
            <person name="Mehboob-ur-Rahman"/>
            <person name="Ware D."/>
            <person name="Westhoff P."/>
            <person name="Mayer K.F."/>
            <person name="Messing J."/>
            <person name="Rokhsar D.S."/>
        </authorList>
    </citation>
    <scope>NUCLEOTIDE SEQUENCE [LARGE SCALE GENOMIC DNA]</scope>
    <source>
        <strain evidence="2">cv. BTx623</strain>
    </source>
</reference>
<name>A0A1B6PES4_SORBI</name>
<protein>
    <submittedName>
        <fullName evidence="1">Uncharacterized protein</fullName>
    </submittedName>
</protein>
<dbReference type="Proteomes" id="UP000000768">
    <property type="component" value="Chromosome 8"/>
</dbReference>
<dbReference type="AlphaFoldDB" id="A0A1B6PES4"/>
<dbReference type="EMBL" id="CM000767">
    <property type="protein sequence ID" value="KXG24035.1"/>
    <property type="molecule type" value="Genomic_DNA"/>
</dbReference>